<evidence type="ECO:0000313" key="7">
    <source>
        <dbReference type="Proteomes" id="UP000177097"/>
    </source>
</evidence>
<protein>
    <recommendedName>
        <fullName evidence="5">Radical SAM core domain-containing protein</fullName>
    </recommendedName>
</protein>
<comment type="caution">
    <text evidence="6">The sequence shown here is derived from an EMBL/GenBank/DDBJ whole genome shotgun (WGS) entry which is preliminary data.</text>
</comment>
<dbReference type="InterPro" id="IPR013785">
    <property type="entry name" value="Aldolase_TIM"/>
</dbReference>
<dbReference type="InterPro" id="IPR050377">
    <property type="entry name" value="Radical_SAM_PqqE_MftC-like"/>
</dbReference>
<dbReference type="AlphaFoldDB" id="A0A1F7TWN6"/>
<dbReference type="InterPro" id="IPR007197">
    <property type="entry name" value="rSAM"/>
</dbReference>
<evidence type="ECO:0000256" key="1">
    <source>
        <dbReference type="ARBA" id="ARBA00022691"/>
    </source>
</evidence>
<dbReference type="SUPFAM" id="SSF102114">
    <property type="entry name" value="Radical SAM enzymes"/>
    <property type="match status" value="1"/>
</dbReference>
<organism evidence="6 7">
    <name type="scientific">Candidatus Uhrbacteria bacterium RIFCSPHIGHO2_02_FULL_53_13</name>
    <dbReference type="NCBI Taxonomy" id="1802389"/>
    <lineage>
        <taxon>Bacteria</taxon>
        <taxon>Candidatus Uhriibacteriota</taxon>
    </lineage>
</organism>
<gene>
    <name evidence="6" type="ORF">A3C17_04310</name>
</gene>
<dbReference type="Proteomes" id="UP000177097">
    <property type="component" value="Unassembled WGS sequence"/>
</dbReference>
<dbReference type="Pfam" id="PF13186">
    <property type="entry name" value="SPASM"/>
    <property type="match status" value="1"/>
</dbReference>
<dbReference type="CDD" id="cd21109">
    <property type="entry name" value="SPASM"/>
    <property type="match status" value="1"/>
</dbReference>
<evidence type="ECO:0000313" key="6">
    <source>
        <dbReference type="EMBL" id="OGL70415.1"/>
    </source>
</evidence>
<proteinExistence type="predicted"/>
<name>A0A1F7TWN6_9BACT</name>
<keyword evidence="2" id="KW-0479">Metal-binding</keyword>
<evidence type="ECO:0000256" key="2">
    <source>
        <dbReference type="ARBA" id="ARBA00022723"/>
    </source>
</evidence>
<dbReference type="STRING" id="1802389.A3C17_04310"/>
<reference evidence="6 7" key="1">
    <citation type="journal article" date="2016" name="Nat. Commun.">
        <title>Thousands of microbial genomes shed light on interconnected biogeochemical processes in an aquifer system.</title>
        <authorList>
            <person name="Anantharaman K."/>
            <person name="Brown C.T."/>
            <person name="Hug L.A."/>
            <person name="Sharon I."/>
            <person name="Castelle C.J."/>
            <person name="Probst A.J."/>
            <person name="Thomas B.C."/>
            <person name="Singh A."/>
            <person name="Wilkins M.J."/>
            <person name="Karaoz U."/>
            <person name="Brodie E.L."/>
            <person name="Williams K.H."/>
            <person name="Hubbard S.S."/>
            <person name="Banfield J.F."/>
        </authorList>
    </citation>
    <scope>NUCLEOTIDE SEQUENCE [LARGE SCALE GENOMIC DNA]</scope>
</reference>
<feature type="domain" description="Radical SAM core" evidence="5">
    <location>
        <begin position="1"/>
        <end position="186"/>
    </location>
</feature>
<dbReference type="PANTHER" id="PTHR11228">
    <property type="entry name" value="RADICAL SAM DOMAIN PROTEIN"/>
    <property type="match status" value="1"/>
</dbReference>
<keyword evidence="4" id="KW-0411">Iron-sulfur</keyword>
<keyword evidence="1" id="KW-0949">S-adenosyl-L-methionine</keyword>
<keyword evidence="3" id="KW-0408">Iron</keyword>
<dbReference type="GO" id="GO:0003824">
    <property type="term" value="F:catalytic activity"/>
    <property type="evidence" value="ECO:0007669"/>
    <property type="project" value="InterPro"/>
</dbReference>
<dbReference type="GO" id="GO:0051536">
    <property type="term" value="F:iron-sulfur cluster binding"/>
    <property type="evidence" value="ECO:0007669"/>
    <property type="project" value="UniProtKB-KW"/>
</dbReference>
<dbReference type="PROSITE" id="PS51918">
    <property type="entry name" value="RADICAL_SAM"/>
    <property type="match status" value="1"/>
</dbReference>
<dbReference type="InterPro" id="IPR058240">
    <property type="entry name" value="rSAM_sf"/>
</dbReference>
<evidence type="ECO:0000256" key="3">
    <source>
        <dbReference type="ARBA" id="ARBA00023004"/>
    </source>
</evidence>
<dbReference type="Pfam" id="PF04055">
    <property type="entry name" value="Radical_SAM"/>
    <property type="match status" value="1"/>
</dbReference>
<dbReference type="PANTHER" id="PTHR11228:SF7">
    <property type="entry name" value="PQQA PEPTIDE CYCLASE"/>
    <property type="match status" value="1"/>
</dbReference>
<dbReference type="InterPro" id="IPR023885">
    <property type="entry name" value="4Fe4S-binding_SPASM_dom"/>
</dbReference>
<dbReference type="GO" id="GO:0046872">
    <property type="term" value="F:metal ion binding"/>
    <property type="evidence" value="ECO:0007669"/>
    <property type="project" value="UniProtKB-KW"/>
</dbReference>
<evidence type="ECO:0000256" key="4">
    <source>
        <dbReference type="ARBA" id="ARBA00023014"/>
    </source>
</evidence>
<dbReference type="CDD" id="cd01335">
    <property type="entry name" value="Radical_SAM"/>
    <property type="match status" value="1"/>
</dbReference>
<dbReference type="EMBL" id="MGDX01000030">
    <property type="protein sequence ID" value="OGL70415.1"/>
    <property type="molecule type" value="Genomic_DNA"/>
</dbReference>
<dbReference type="Gene3D" id="3.20.20.70">
    <property type="entry name" value="Aldolase class I"/>
    <property type="match status" value="1"/>
</dbReference>
<evidence type="ECO:0000259" key="5">
    <source>
        <dbReference type="PROSITE" id="PS51918"/>
    </source>
</evidence>
<accession>A0A1F7TWN6</accession>
<sequence>MNDSGRRLHDELQPAQILGAVRQLGGFGVKEVRFTGGEPTISPALIDAMRLARSFDIRVSIGTNAVAITREKANELFTAGLCGAIVSIDGSEDSHDEIRGAGAYRRSWQGMMCLLDASVSVRVNAVAMRSTRAGLPALACACEEAGVTLYVRRFIPSGRMVGCVSELLTVSEYRHIQASLQPYIERGVVDGHYLDGGCGHCSAGSTGMVILPNGDVQSCGFLSDLGEPSYGNIAREPIKDIWERVLSSAYLANSADALASLNGASLDLPRTNCLAIAVGVQRAPIRIRRQS</sequence>